<evidence type="ECO:0000256" key="3">
    <source>
        <dbReference type="ARBA" id="ARBA00022525"/>
    </source>
</evidence>
<evidence type="ECO:0000256" key="7">
    <source>
        <dbReference type="ARBA" id="ARBA00023267"/>
    </source>
</evidence>
<reference evidence="10" key="2">
    <citation type="journal article" date="2007" name="PLoS Biol.">
        <title>Survey sequencing and comparative analysis of the elephant shark (Callorhinchus milii) genome.</title>
        <authorList>
            <person name="Venkatesh B."/>
            <person name="Kirkness E.F."/>
            <person name="Loh Y.H."/>
            <person name="Halpern A.L."/>
            <person name="Lee A.P."/>
            <person name="Johnson J."/>
            <person name="Dandona N."/>
            <person name="Viswanathan L.D."/>
            <person name="Tay A."/>
            <person name="Venter J.C."/>
            <person name="Strausberg R.L."/>
            <person name="Brenner S."/>
        </authorList>
    </citation>
    <scope>NUCLEOTIDE SEQUENCE [LARGE SCALE GENOMIC DNA]</scope>
</reference>
<evidence type="ECO:0000313" key="9">
    <source>
        <dbReference type="Ensembl" id="ENSCMIP00000001148.1"/>
    </source>
</evidence>
<reference evidence="10" key="3">
    <citation type="journal article" date="2014" name="Nature">
        <title>Elephant shark genome provides unique insights into gnathostome evolution.</title>
        <authorList>
            <consortium name="International Elephant Shark Genome Sequencing Consortium"/>
            <person name="Venkatesh B."/>
            <person name="Lee A.P."/>
            <person name="Ravi V."/>
            <person name="Maurya A.K."/>
            <person name="Lian M.M."/>
            <person name="Swann J.B."/>
            <person name="Ohta Y."/>
            <person name="Flajnik M.F."/>
            <person name="Sutoh Y."/>
            <person name="Kasahara M."/>
            <person name="Hoon S."/>
            <person name="Gangu V."/>
            <person name="Roy S.W."/>
            <person name="Irimia M."/>
            <person name="Korzh V."/>
            <person name="Kondrychyn I."/>
            <person name="Lim Z.W."/>
            <person name="Tay B.H."/>
            <person name="Tohari S."/>
            <person name="Kong K.W."/>
            <person name="Ho S."/>
            <person name="Lorente-Galdos B."/>
            <person name="Quilez J."/>
            <person name="Marques-Bonet T."/>
            <person name="Raney B.J."/>
            <person name="Ingham P.W."/>
            <person name="Tay A."/>
            <person name="Hillier L.W."/>
            <person name="Minx P."/>
            <person name="Boehm T."/>
            <person name="Wilson R.K."/>
            <person name="Brenner S."/>
            <person name="Warren W.C."/>
        </authorList>
    </citation>
    <scope>NUCLEOTIDE SEQUENCE [LARGE SCALE GENOMIC DNA]</scope>
</reference>
<reference evidence="9" key="4">
    <citation type="submission" date="2025-08" db="UniProtKB">
        <authorList>
            <consortium name="Ensembl"/>
        </authorList>
    </citation>
    <scope>IDENTIFICATION</scope>
</reference>
<organism evidence="9 10">
    <name type="scientific">Callorhinchus milii</name>
    <name type="common">Ghost shark</name>
    <dbReference type="NCBI Taxonomy" id="7868"/>
    <lineage>
        <taxon>Eukaryota</taxon>
        <taxon>Metazoa</taxon>
        <taxon>Chordata</taxon>
        <taxon>Craniata</taxon>
        <taxon>Vertebrata</taxon>
        <taxon>Chondrichthyes</taxon>
        <taxon>Holocephali</taxon>
        <taxon>Chimaeriformes</taxon>
        <taxon>Callorhinchidae</taxon>
        <taxon>Callorhinchus</taxon>
    </lineage>
</organism>
<evidence type="ECO:0000256" key="6">
    <source>
        <dbReference type="ARBA" id="ARBA00023180"/>
    </source>
</evidence>
<evidence type="ECO:0008006" key="11">
    <source>
        <dbReference type="Google" id="ProtNLM"/>
    </source>
</evidence>
<evidence type="ECO:0000256" key="4">
    <source>
        <dbReference type="ARBA" id="ARBA00022729"/>
    </source>
</evidence>
<dbReference type="GeneTree" id="ENSGT00970000197388"/>
<keyword evidence="7" id="KW-0092">Biotin</keyword>
<dbReference type="PRINTS" id="PR00709">
    <property type="entry name" value="AVIDIN"/>
</dbReference>
<keyword evidence="5 8" id="KW-1015">Disulfide bond</keyword>
<dbReference type="GO" id="GO:0005576">
    <property type="term" value="C:extracellular region"/>
    <property type="evidence" value="ECO:0007669"/>
    <property type="project" value="UniProtKB-SubCell"/>
</dbReference>
<dbReference type="GO" id="GO:0009374">
    <property type="term" value="F:biotin binding"/>
    <property type="evidence" value="ECO:0007669"/>
    <property type="project" value="InterPro"/>
</dbReference>
<keyword evidence="10" id="KW-1185">Reference proteome</keyword>
<keyword evidence="6" id="KW-0325">Glycoprotein</keyword>
<reference evidence="9" key="5">
    <citation type="submission" date="2025-09" db="UniProtKB">
        <authorList>
            <consortium name="Ensembl"/>
        </authorList>
    </citation>
    <scope>IDENTIFICATION</scope>
</reference>
<sequence length="133" mass="14502">GAAQHAKGCNVSSLAPAQPTLCTLEGVWTNQLKSLAILYTRGPSNGYATFSGRYVSKVSTAAQPHVATGIISGAQHLLNQKTFGFSVLWLQTGHTTVWTGQCFVNERGEEELRTVWLLRAPVKDQEENWSATR</sequence>
<name>A0A4W3GCZ6_CALMI</name>
<comment type="similarity">
    <text evidence="2">Belongs to the avidin/streptavidin family.</text>
</comment>
<dbReference type="Gene3D" id="2.40.128.30">
    <property type="entry name" value="Avidin-like"/>
    <property type="match status" value="1"/>
</dbReference>
<evidence type="ECO:0000256" key="2">
    <source>
        <dbReference type="ARBA" id="ARBA00006297"/>
    </source>
</evidence>
<dbReference type="SUPFAM" id="SSF50876">
    <property type="entry name" value="Avidin/streptavidin"/>
    <property type="match status" value="1"/>
</dbReference>
<dbReference type="Pfam" id="PF01382">
    <property type="entry name" value="Avidin"/>
    <property type="match status" value="1"/>
</dbReference>
<comment type="subcellular location">
    <subcellularLocation>
        <location evidence="1">Secreted</location>
    </subcellularLocation>
</comment>
<protein>
    <recommendedName>
        <fullName evidence="11">AVID protein</fullName>
    </recommendedName>
</protein>
<dbReference type="InterPro" id="IPR005468">
    <property type="entry name" value="Avidin/str"/>
</dbReference>
<dbReference type="InterPro" id="IPR036896">
    <property type="entry name" value="Avidin-like_sf"/>
</dbReference>
<dbReference type="AlphaFoldDB" id="A0A4W3GCZ6"/>
<accession>A0A4W3GCZ6</accession>
<reference evidence="10" key="1">
    <citation type="journal article" date="2006" name="Science">
        <title>Ancient noncoding elements conserved in the human genome.</title>
        <authorList>
            <person name="Venkatesh B."/>
            <person name="Kirkness E.F."/>
            <person name="Loh Y.H."/>
            <person name="Halpern A.L."/>
            <person name="Lee A.P."/>
            <person name="Johnson J."/>
            <person name="Dandona N."/>
            <person name="Viswanathan L.D."/>
            <person name="Tay A."/>
            <person name="Venter J.C."/>
            <person name="Strausberg R.L."/>
            <person name="Brenner S."/>
        </authorList>
    </citation>
    <scope>NUCLEOTIDE SEQUENCE [LARGE SCALE GENOMIC DNA]</scope>
</reference>
<dbReference type="InterPro" id="IPR051764">
    <property type="entry name" value="Avidin/Streptavidin-rel"/>
</dbReference>
<feature type="disulfide bond" evidence="8">
    <location>
        <begin position="22"/>
        <end position="102"/>
    </location>
</feature>
<dbReference type="PANTHER" id="PTHR34399">
    <property type="entry name" value="AVIDIN-RELATED"/>
    <property type="match status" value="1"/>
</dbReference>
<dbReference type="PROSITE" id="PS51326">
    <property type="entry name" value="AVIDIN_2"/>
    <property type="match status" value="1"/>
</dbReference>
<dbReference type="Proteomes" id="UP000314986">
    <property type="component" value="Unassembled WGS sequence"/>
</dbReference>
<dbReference type="InterPro" id="IPR005469">
    <property type="entry name" value="Avidin"/>
</dbReference>
<evidence type="ECO:0000256" key="1">
    <source>
        <dbReference type="ARBA" id="ARBA00004613"/>
    </source>
</evidence>
<evidence type="ECO:0000256" key="5">
    <source>
        <dbReference type="ARBA" id="ARBA00023157"/>
    </source>
</evidence>
<proteinExistence type="inferred from homology"/>
<keyword evidence="3" id="KW-0964">Secreted</keyword>
<dbReference type="OMA" id="WKFSEST"/>
<evidence type="ECO:0000256" key="8">
    <source>
        <dbReference type="PIRSR" id="PIRSR605468-51"/>
    </source>
</evidence>
<dbReference type="PANTHER" id="PTHR34399:SF3">
    <property type="entry name" value="AVID PROTEIN-RELATED"/>
    <property type="match status" value="1"/>
</dbReference>
<dbReference type="Ensembl" id="ENSCMIT00000001206.1">
    <property type="protein sequence ID" value="ENSCMIP00000001148.1"/>
    <property type="gene ID" value="ENSCMIG00000000773.1"/>
</dbReference>
<dbReference type="InParanoid" id="A0A4W3GCZ6"/>
<keyword evidence="4" id="KW-0732">Signal</keyword>
<evidence type="ECO:0000313" key="10">
    <source>
        <dbReference type="Proteomes" id="UP000314986"/>
    </source>
</evidence>